<evidence type="ECO:0000256" key="2">
    <source>
        <dbReference type="SAM" id="Phobius"/>
    </source>
</evidence>
<dbReference type="AlphaFoldDB" id="A0AAE0BHK4"/>
<sequence length="298" mass="32277">MMMGKSRLKIETFISRNLKEDRLCTWCINVELSCMTVLQQGTRTGRYRSVHDRPKPAKGAQAHVPDDGSTLRSRAATQRGRLASSSRGFNSPNNGSRQQDIAHGSTADVVTAEALLNASSTSSPPPFDKVLAAGPSNVVDGGGADTAQLVFIVQLAGFFIISSYAILGIIFFIVMQYSVSGRREERDSPMASGRRWDRCWDEDDRNLSQGSVVQRMVAISPQGRCSGLARHRSVPHIANSPPQNSIPVPPLSPHSHHMPGEIPYNIQSSHSSTALERLGLDPGFSFTTSAPSDSYSAV</sequence>
<proteinExistence type="predicted"/>
<evidence type="ECO:0000256" key="1">
    <source>
        <dbReference type="SAM" id="MobiDB-lite"/>
    </source>
</evidence>
<feature type="compositionally biased region" description="Polar residues" evidence="1">
    <location>
        <begin position="83"/>
        <end position="99"/>
    </location>
</feature>
<accession>A0AAE0BHK4</accession>
<reference evidence="3 4" key="1">
    <citation type="journal article" date="2015" name="Genome Biol. Evol.">
        <title>Comparative Genomics of a Bacterivorous Green Alga Reveals Evolutionary Causalities and Consequences of Phago-Mixotrophic Mode of Nutrition.</title>
        <authorList>
            <person name="Burns J.A."/>
            <person name="Paasch A."/>
            <person name="Narechania A."/>
            <person name="Kim E."/>
        </authorList>
    </citation>
    <scope>NUCLEOTIDE SEQUENCE [LARGE SCALE GENOMIC DNA]</scope>
    <source>
        <strain evidence="3 4">PLY_AMNH</strain>
    </source>
</reference>
<organism evidence="3 4">
    <name type="scientific">Cymbomonas tetramitiformis</name>
    <dbReference type="NCBI Taxonomy" id="36881"/>
    <lineage>
        <taxon>Eukaryota</taxon>
        <taxon>Viridiplantae</taxon>
        <taxon>Chlorophyta</taxon>
        <taxon>Pyramimonadophyceae</taxon>
        <taxon>Pyramimonadales</taxon>
        <taxon>Pyramimonadaceae</taxon>
        <taxon>Cymbomonas</taxon>
    </lineage>
</organism>
<evidence type="ECO:0000313" key="4">
    <source>
        <dbReference type="Proteomes" id="UP001190700"/>
    </source>
</evidence>
<comment type="caution">
    <text evidence="3">The sequence shown here is derived from an EMBL/GenBank/DDBJ whole genome shotgun (WGS) entry which is preliminary data.</text>
</comment>
<feature type="transmembrane region" description="Helical" evidence="2">
    <location>
        <begin position="149"/>
        <end position="175"/>
    </location>
</feature>
<dbReference type="Proteomes" id="UP001190700">
    <property type="component" value="Unassembled WGS sequence"/>
</dbReference>
<name>A0AAE0BHK4_9CHLO</name>
<keyword evidence="2" id="KW-0812">Transmembrane</keyword>
<keyword evidence="2" id="KW-1133">Transmembrane helix</keyword>
<dbReference type="EMBL" id="LGRX02035158">
    <property type="protein sequence ID" value="KAK3236130.1"/>
    <property type="molecule type" value="Genomic_DNA"/>
</dbReference>
<feature type="region of interest" description="Disordered" evidence="1">
    <location>
        <begin position="43"/>
        <end position="102"/>
    </location>
</feature>
<feature type="region of interest" description="Disordered" evidence="1">
    <location>
        <begin position="234"/>
        <end position="266"/>
    </location>
</feature>
<evidence type="ECO:0000313" key="3">
    <source>
        <dbReference type="EMBL" id="KAK3236130.1"/>
    </source>
</evidence>
<protein>
    <submittedName>
        <fullName evidence="3">Uncharacterized protein</fullName>
    </submittedName>
</protein>
<keyword evidence="4" id="KW-1185">Reference proteome</keyword>
<gene>
    <name evidence="3" type="ORF">CYMTET_53736</name>
</gene>
<keyword evidence="2" id="KW-0472">Membrane</keyword>